<evidence type="ECO:0000313" key="2">
    <source>
        <dbReference type="Proteomes" id="UP000591131"/>
    </source>
</evidence>
<dbReference type="OrthoDB" id="360690at2759"/>
<comment type="caution">
    <text evidence="1">The sequence shown here is derived from an EMBL/GenBank/DDBJ whole genome shotgun (WGS) entry which is preliminary data.</text>
</comment>
<accession>A0A7J6L3E2</accession>
<evidence type="ECO:0000313" key="1">
    <source>
        <dbReference type="EMBL" id="KAF4653399.1"/>
    </source>
</evidence>
<name>A0A7J6L3E2_PERCH</name>
<reference evidence="1 2" key="1">
    <citation type="submission" date="2020-04" db="EMBL/GenBank/DDBJ databases">
        <title>Perkinsus chesapeaki whole genome sequence.</title>
        <authorList>
            <person name="Bogema D.R."/>
        </authorList>
    </citation>
    <scope>NUCLEOTIDE SEQUENCE [LARGE SCALE GENOMIC DNA]</scope>
    <source>
        <strain evidence="1">ATCC PRA-425</strain>
    </source>
</reference>
<gene>
    <name evidence="1" type="ORF">FOL47_010551</name>
</gene>
<sequence length="278" mass="30467">SLPRPFPRSVEAIEQLWQRGEDEVRKGSEELERLRMLAREGLENAGLAESVERTYATYWPPMRDSLLVPAGVGAAAFLTATRSGQLAAYLSTITSKMPITGRLTGYSIIFGGGAVVGKTAEYFSKRSSWTEDESLLDSFKHWDAPTTVRDGMVLEGSGDEEEGHLPAIRVALLMFTMLGGSWRSVLPSSVLYRGSFWSPKLEQALPGNLRSSRDVQNAFNSLRHSYTSQTFVSCGVIQYLIDSPTPECYLDENCSAHLLYLGGFGTDPTGGMSSCEEA</sequence>
<feature type="non-terminal residue" evidence="1">
    <location>
        <position position="278"/>
    </location>
</feature>
<dbReference type="EMBL" id="JAAPAO010000824">
    <property type="protein sequence ID" value="KAF4653399.1"/>
    <property type="molecule type" value="Genomic_DNA"/>
</dbReference>
<dbReference type="Proteomes" id="UP000591131">
    <property type="component" value="Unassembled WGS sequence"/>
</dbReference>
<proteinExistence type="predicted"/>
<organism evidence="1 2">
    <name type="scientific">Perkinsus chesapeaki</name>
    <name type="common">Clam parasite</name>
    <name type="synonym">Perkinsus andrewsi</name>
    <dbReference type="NCBI Taxonomy" id="330153"/>
    <lineage>
        <taxon>Eukaryota</taxon>
        <taxon>Sar</taxon>
        <taxon>Alveolata</taxon>
        <taxon>Perkinsozoa</taxon>
        <taxon>Perkinsea</taxon>
        <taxon>Perkinsida</taxon>
        <taxon>Perkinsidae</taxon>
        <taxon>Perkinsus</taxon>
    </lineage>
</organism>
<protein>
    <submittedName>
        <fullName evidence="1">Uncharacterized protein</fullName>
    </submittedName>
</protein>
<dbReference type="AlphaFoldDB" id="A0A7J6L3E2"/>
<keyword evidence="2" id="KW-1185">Reference proteome</keyword>